<dbReference type="InterPro" id="IPR036390">
    <property type="entry name" value="WH_DNA-bd_sf"/>
</dbReference>
<evidence type="ECO:0000256" key="4">
    <source>
        <dbReference type="SAM" id="Coils"/>
    </source>
</evidence>
<dbReference type="HOGENOM" id="CLU_090889_0_0_2"/>
<dbReference type="PANTHER" id="PTHR33154:SF33">
    <property type="entry name" value="TRANSCRIPTIONAL REPRESSOR SDPR"/>
    <property type="match status" value="1"/>
</dbReference>
<dbReference type="InterPro" id="IPR056346">
    <property type="entry name" value="HTH_Cmi2_C"/>
</dbReference>
<name>A0A0E3LED2_9EURY</name>
<proteinExistence type="predicted"/>
<evidence type="ECO:0000259" key="5">
    <source>
        <dbReference type="SMART" id="SM00418"/>
    </source>
</evidence>
<dbReference type="EMBL" id="CP009508">
    <property type="protein sequence ID" value="AKB38816.1"/>
    <property type="molecule type" value="Genomic_DNA"/>
</dbReference>
<dbReference type="STRING" id="1434118.MSSAC_4226"/>
<dbReference type="Proteomes" id="UP000033123">
    <property type="component" value="Chromosome"/>
</dbReference>
<keyword evidence="1" id="KW-0805">Transcription regulation</keyword>
<keyword evidence="3" id="KW-0804">Transcription</keyword>
<dbReference type="SUPFAM" id="SSF46785">
    <property type="entry name" value="Winged helix' DNA-binding domain"/>
    <property type="match status" value="1"/>
</dbReference>
<dbReference type="FunFam" id="1.10.10.10:FF:000591">
    <property type="entry name" value="Archaeal heat shock regulator, ArsR family"/>
    <property type="match status" value="1"/>
</dbReference>
<evidence type="ECO:0000256" key="3">
    <source>
        <dbReference type="ARBA" id="ARBA00023163"/>
    </source>
</evidence>
<dbReference type="GO" id="GO:0003677">
    <property type="term" value="F:DNA binding"/>
    <property type="evidence" value="ECO:0007669"/>
    <property type="project" value="UniProtKB-KW"/>
</dbReference>
<dbReference type="AlphaFoldDB" id="A0A0E3LED2"/>
<gene>
    <name evidence="6" type="ORF">MSSAC_4226</name>
</gene>
<dbReference type="InterPro" id="IPR036388">
    <property type="entry name" value="WH-like_DNA-bd_sf"/>
</dbReference>
<feature type="coiled-coil region" evidence="4">
    <location>
        <begin position="120"/>
        <end position="147"/>
    </location>
</feature>
<sequence>MDPAKLLDILGNENRRKIIQLLANRPCYVSEISGRLGVGPKAIISHLSLLEQAGLIEFSVDEQRRKYFNIANNMRLEVSVSPYSYTMSLQDINFDREKKGEKSAVEKKETAARDESSCFFLKLSNRLQELKARQEELVQMQKQLQVEYTELMDRCLDSIEEVARTPVECELLFELLKNEATAAVLCYNLRLHPSIITSNLMDLAERGFVEYTIKNNQQYWRICETGVENK</sequence>
<dbReference type="GO" id="GO:0003700">
    <property type="term" value="F:DNA-binding transcription factor activity"/>
    <property type="evidence" value="ECO:0007669"/>
    <property type="project" value="InterPro"/>
</dbReference>
<keyword evidence="2" id="KW-0238">DNA-binding</keyword>
<evidence type="ECO:0000256" key="1">
    <source>
        <dbReference type="ARBA" id="ARBA00023015"/>
    </source>
</evidence>
<evidence type="ECO:0000313" key="7">
    <source>
        <dbReference type="Proteomes" id="UP000033123"/>
    </source>
</evidence>
<dbReference type="InterPro" id="IPR001845">
    <property type="entry name" value="HTH_ArsR_DNA-bd_dom"/>
</dbReference>
<dbReference type="SMART" id="SM00418">
    <property type="entry name" value="HTH_ARSR"/>
    <property type="match status" value="1"/>
</dbReference>
<dbReference type="PATRIC" id="fig|1434118.4.peg.5422"/>
<dbReference type="PANTHER" id="PTHR33154">
    <property type="entry name" value="TRANSCRIPTIONAL REGULATOR, ARSR FAMILY"/>
    <property type="match status" value="1"/>
</dbReference>
<evidence type="ECO:0000256" key="2">
    <source>
        <dbReference type="ARBA" id="ARBA00023125"/>
    </source>
</evidence>
<dbReference type="CDD" id="cd00090">
    <property type="entry name" value="HTH_ARSR"/>
    <property type="match status" value="1"/>
</dbReference>
<dbReference type="Gene3D" id="1.10.10.10">
    <property type="entry name" value="Winged helix-like DNA-binding domain superfamily/Winged helix DNA-binding domain"/>
    <property type="match status" value="1"/>
</dbReference>
<dbReference type="KEGG" id="msj:MSSAC_4226"/>
<keyword evidence="4" id="KW-0175">Coiled coil</keyword>
<accession>A0A0E3LED2</accession>
<dbReference type="RefSeq" id="WP_048185257.1">
    <property type="nucleotide sequence ID" value="NZ_CP009508.1"/>
</dbReference>
<dbReference type="InterPro" id="IPR011991">
    <property type="entry name" value="ArsR-like_HTH"/>
</dbReference>
<evidence type="ECO:0000313" key="6">
    <source>
        <dbReference type="EMBL" id="AKB38816.1"/>
    </source>
</evidence>
<dbReference type="GeneID" id="24873968"/>
<dbReference type="Pfam" id="PF01022">
    <property type="entry name" value="HTH_5"/>
    <property type="match status" value="1"/>
</dbReference>
<keyword evidence="6" id="KW-0346">Stress response</keyword>
<organism evidence="6 7">
    <name type="scientific">Methanosarcina siciliae C2J</name>
    <dbReference type="NCBI Taxonomy" id="1434118"/>
    <lineage>
        <taxon>Archaea</taxon>
        <taxon>Methanobacteriati</taxon>
        <taxon>Methanobacteriota</taxon>
        <taxon>Stenosarchaea group</taxon>
        <taxon>Methanomicrobia</taxon>
        <taxon>Methanosarcinales</taxon>
        <taxon>Methanosarcinaceae</taxon>
        <taxon>Methanosarcina</taxon>
    </lineage>
</organism>
<protein>
    <submittedName>
        <fullName evidence="6">Archaeal heat shock regulator, ArsR family</fullName>
    </submittedName>
</protein>
<reference evidence="6 7" key="1">
    <citation type="submission" date="2014-07" db="EMBL/GenBank/DDBJ databases">
        <title>Methanogenic archaea and the global carbon cycle.</title>
        <authorList>
            <person name="Henriksen J.R."/>
            <person name="Luke J."/>
            <person name="Reinhart S."/>
            <person name="Benedict M.N."/>
            <person name="Youngblut N.D."/>
            <person name="Metcalf M.E."/>
            <person name="Whitaker R.J."/>
            <person name="Metcalf W.W."/>
        </authorList>
    </citation>
    <scope>NUCLEOTIDE SEQUENCE [LARGE SCALE GENOMIC DNA]</scope>
    <source>
        <strain evidence="6 7">C2J</strain>
    </source>
</reference>
<feature type="domain" description="HTH arsR-type" evidence="5">
    <location>
        <begin position="5"/>
        <end position="80"/>
    </location>
</feature>
<dbReference type="Pfam" id="PF24270">
    <property type="entry name" value="HTH_Cmi2_C"/>
    <property type="match status" value="1"/>
</dbReference>
<dbReference type="InterPro" id="IPR051081">
    <property type="entry name" value="HTH_MetalResp_TranReg"/>
</dbReference>